<keyword evidence="1" id="KW-0472">Membrane</keyword>
<organism evidence="2 3">
    <name type="scientific">Streptosporangium vulgare</name>
    <dbReference type="NCBI Taxonomy" id="46190"/>
    <lineage>
        <taxon>Bacteria</taxon>
        <taxon>Bacillati</taxon>
        <taxon>Actinomycetota</taxon>
        <taxon>Actinomycetes</taxon>
        <taxon>Streptosporangiales</taxon>
        <taxon>Streptosporangiaceae</taxon>
        <taxon>Streptosporangium</taxon>
    </lineage>
</organism>
<feature type="transmembrane region" description="Helical" evidence="1">
    <location>
        <begin position="124"/>
        <end position="143"/>
    </location>
</feature>
<accession>A0ABV5T9K7</accession>
<evidence type="ECO:0000313" key="2">
    <source>
        <dbReference type="EMBL" id="MFB9675729.1"/>
    </source>
</evidence>
<dbReference type="Proteomes" id="UP001589610">
    <property type="component" value="Unassembled WGS sequence"/>
</dbReference>
<keyword evidence="1" id="KW-1133">Transmembrane helix</keyword>
<name>A0ABV5T9K7_9ACTN</name>
<dbReference type="RefSeq" id="WP_386155733.1">
    <property type="nucleotide sequence ID" value="NZ_JBHMBS010000004.1"/>
</dbReference>
<keyword evidence="1" id="KW-0812">Transmembrane</keyword>
<feature type="transmembrane region" description="Helical" evidence="1">
    <location>
        <begin position="324"/>
        <end position="343"/>
    </location>
</feature>
<proteinExistence type="predicted"/>
<feature type="transmembrane region" description="Helical" evidence="1">
    <location>
        <begin position="36"/>
        <end position="57"/>
    </location>
</feature>
<feature type="transmembrane region" description="Helical" evidence="1">
    <location>
        <begin position="64"/>
        <end position="85"/>
    </location>
</feature>
<comment type="caution">
    <text evidence="2">The sequence shown here is derived from an EMBL/GenBank/DDBJ whole genome shotgun (WGS) entry which is preliminary data.</text>
</comment>
<feature type="transmembrane region" description="Helical" evidence="1">
    <location>
        <begin position="435"/>
        <end position="459"/>
    </location>
</feature>
<evidence type="ECO:0000313" key="3">
    <source>
        <dbReference type="Proteomes" id="UP001589610"/>
    </source>
</evidence>
<keyword evidence="3" id="KW-1185">Reference proteome</keyword>
<reference evidence="2 3" key="1">
    <citation type="submission" date="2024-09" db="EMBL/GenBank/DDBJ databases">
        <authorList>
            <person name="Sun Q."/>
            <person name="Mori K."/>
        </authorList>
    </citation>
    <scope>NUCLEOTIDE SEQUENCE [LARGE SCALE GENOMIC DNA]</scope>
    <source>
        <strain evidence="2 3">JCM 3028</strain>
    </source>
</reference>
<feature type="transmembrane region" description="Helical" evidence="1">
    <location>
        <begin position="97"/>
        <end position="117"/>
    </location>
</feature>
<feature type="transmembrane region" description="Helical" evidence="1">
    <location>
        <begin position="350"/>
        <end position="367"/>
    </location>
</feature>
<evidence type="ECO:0000256" key="1">
    <source>
        <dbReference type="SAM" id="Phobius"/>
    </source>
</evidence>
<dbReference type="EMBL" id="JBHMBS010000004">
    <property type="protein sequence ID" value="MFB9675729.1"/>
    <property type="molecule type" value="Genomic_DNA"/>
</dbReference>
<protein>
    <recommendedName>
        <fullName evidence="4">DUF2029 domain-containing protein</fullName>
    </recommendedName>
</protein>
<feature type="transmembrane region" description="Helical" evidence="1">
    <location>
        <begin position="373"/>
        <end position="394"/>
    </location>
</feature>
<gene>
    <name evidence="2" type="ORF">ACFFRH_09550</name>
</gene>
<feature type="transmembrane region" description="Helical" evidence="1">
    <location>
        <begin position="5"/>
        <end position="24"/>
    </location>
</feature>
<feature type="transmembrane region" description="Helical" evidence="1">
    <location>
        <begin position="406"/>
        <end position="429"/>
    </location>
</feature>
<sequence length="483" mass="50771">MRNSALAWIGHPLTVIAVVVLLLNDHLFKPLWPGAVTGKLSDVAGLIVAPPLLNLFIRRPRASVLLTGVVFGLVKTTAVGAALASQAWTLVWGPSRVLADPVDLIALPALCLAWWIWKHPDARAVRLARAVVVIPVTVLAVAATGQTSVFKPYSAYAVDVTDGMIVVATRGGLSPGPFVGAGLASADAGNSWSSWDGPVPAVPRTSACVPGNPDRCYRIVPARLKVEESRNGRWVTAWEISPGDQDRLARAYASEYPEHTEAVASLGIAVEKLSDGYVVVVANGADGIALRDVSGVWHRLGWTGEGFDSSSTVPLTAPGRYPDSVPAVALLAALAAGLVTLGCGVRRSDFAKAALALWVGVWAFHSGTNTPILFNPFAVLLAAVLVPAGATVMIMSSVRDGTRLRVWAIGTLTATVVYYAVMTPFYVWSAGGLEYYASAPSLAIALGIATVCTGVLAAVKQRGPRRDVCSVPAHDHQDRETST</sequence>
<evidence type="ECO:0008006" key="4">
    <source>
        <dbReference type="Google" id="ProtNLM"/>
    </source>
</evidence>